<dbReference type="PROSITE" id="PS51379">
    <property type="entry name" value="4FE4S_FER_2"/>
    <property type="match status" value="1"/>
</dbReference>
<evidence type="ECO:0000256" key="4">
    <source>
        <dbReference type="ARBA" id="ARBA00023014"/>
    </source>
</evidence>
<keyword evidence="7" id="KW-1185">Reference proteome</keyword>
<dbReference type="Pfam" id="PF01512">
    <property type="entry name" value="Complex1_51K"/>
    <property type="match status" value="1"/>
</dbReference>
<protein>
    <submittedName>
        <fullName evidence="6">4Fe-4S dicluster domain-containing protein</fullName>
    </submittedName>
</protein>
<dbReference type="InterPro" id="IPR011538">
    <property type="entry name" value="Nuo51_FMN-bd"/>
</dbReference>
<dbReference type="RefSeq" id="WP_256132751.1">
    <property type="nucleotide sequence ID" value="NZ_JANFXK010000014.1"/>
</dbReference>
<proteinExistence type="predicted"/>
<dbReference type="PANTHER" id="PTHR43034">
    <property type="entry name" value="ION-TRANSLOCATING OXIDOREDUCTASE COMPLEX SUBUNIT C"/>
    <property type="match status" value="1"/>
</dbReference>
<keyword evidence="2" id="KW-0479">Metal-binding</keyword>
<dbReference type="InterPro" id="IPR017896">
    <property type="entry name" value="4Fe4S_Fe-S-bd"/>
</dbReference>
<evidence type="ECO:0000256" key="2">
    <source>
        <dbReference type="ARBA" id="ARBA00022723"/>
    </source>
</evidence>
<dbReference type="SUPFAM" id="SSF46548">
    <property type="entry name" value="alpha-helical ferredoxin"/>
    <property type="match status" value="1"/>
</dbReference>
<name>A0ABT1RQU6_9FIRM</name>
<organism evidence="6 7">
    <name type="scientific">Anaerovorax odorimutans</name>
    <dbReference type="NCBI Taxonomy" id="109327"/>
    <lineage>
        <taxon>Bacteria</taxon>
        <taxon>Bacillati</taxon>
        <taxon>Bacillota</taxon>
        <taxon>Clostridia</taxon>
        <taxon>Peptostreptococcales</taxon>
        <taxon>Anaerovoracaceae</taxon>
        <taxon>Anaerovorax</taxon>
    </lineage>
</organism>
<keyword evidence="1" id="KW-0004">4Fe-4S</keyword>
<evidence type="ECO:0000256" key="3">
    <source>
        <dbReference type="ARBA" id="ARBA00023004"/>
    </source>
</evidence>
<dbReference type="Gene3D" id="3.40.50.11540">
    <property type="entry name" value="NADH-ubiquinone oxidoreductase 51kDa subunit"/>
    <property type="match status" value="1"/>
</dbReference>
<accession>A0ABT1RQU6</accession>
<gene>
    <name evidence="6" type="ORF">NE619_12575</name>
</gene>
<evidence type="ECO:0000259" key="5">
    <source>
        <dbReference type="PROSITE" id="PS51379"/>
    </source>
</evidence>
<feature type="domain" description="4Fe-4S ferredoxin-type" evidence="5">
    <location>
        <begin position="381"/>
        <end position="412"/>
    </location>
</feature>
<keyword evidence="4" id="KW-0411">Iron-sulfur</keyword>
<dbReference type="PANTHER" id="PTHR43034:SF2">
    <property type="entry name" value="ION-TRANSLOCATING OXIDOREDUCTASE COMPLEX SUBUNIT C"/>
    <property type="match status" value="1"/>
</dbReference>
<dbReference type="PROSITE" id="PS00198">
    <property type="entry name" value="4FE4S_FER_1"/>
    <property type="match status" value="1"/>
</dbReference>
<evidence type="ECO:0000256" key="1">
    <source>
        <dbReference type="ARBA" id="ARBA00022485"/>
    </source>
</evidence>
<evidence type="ECO:0000313" key="7">
    <source>
        <dbReference type="Proteomes" id="UP001524502"/>
    </source>
</evidence>
<dbReference type="EMBL" id="JANFXK010000014">
    <property type="protein sequence ID" value="MCQ4637564.1"/>
    <property type="molecule type" value="Genomic_DNA"/>
</dbReference>
<dbReference type="Proteomes" id="UP001524502">
    <property type="component" value="Unassembled WGS sequence"/>
</dbReference>
<evidence type="ECO:0000313" key="6">
    <source>
        <dbReference type="EMBL" id="MCQ4637564.1"/>
    </source>
</evidence>
<dbReference type="Gene3D" id="3.30.70.20">
    <property type="match status" value="1"/>
</dbReference>
<dbReference type="InterPro" id="IPR010208">
    <property type="entry name" value="Ion_transpt_RnfC/RsxC"/>
</dbReference>
<comment type="caution">
    <text evidence="6">The sequence shown here is derived from an EMBL/GenBank/DDBJ whole genome shotgun (WGS) entry which is preliminary data.</text>
</comment>
<dbReference type="Pfam" id="PF13183">
    <property type="entry name" value="Fer4_8"/>
    <property type="match status" value="1"/>
</dbReference>
<keyword evidence="3" id="KW-0408">Iron</keyword>
<sequence>MLGLNRDFEVMPTPEYVYIKVDHDFRRGEAVRADKGEHIKVGQPIVSYSGIYNSVVCSSVSGYIEDYVMCNDFGTMESEFVKIKTDGKQELWEGLRPLEIKDRNDFLRAVESCGIRGIEGITLATCLQMEKHELDRLDTLVVNAAEWMEYSDVEISVIKKHAEIIIDTICMTMKYLGLKKCFIGIIEGRKDAIACLAWYLKEKDLNNIEIVPLEHICPPGSDRLLVFETTGELLDARMLPTDMGVLVANIVSFSALGRYIQEGVPVTYKLITITDTERTGVRNILTPLGATIEDISLYCTGKKTPPREILLGGYDVASLLKNYQLPLGRDNMAVFVFDDSLGEPKAPSLEKCTDCGICRQNCSADLDPGEVYRAFMVNDMKRLKATGVENCAECGRCAYVCPEKNPLNYIVKISKEMLLER</sequence>
<dbReference type="InterPro" id="IPR037225">
    <property type="entry name" value="Nuo51_FMN-bd_sf"/>
</dbReference>
<dbReference type="SUPFAM" id="SSF142019">
    <property type="entry name" value="Nqo1 FMN-binding domain-like"/>
    <property type="match status" value="1"/>
</dbReference>
<dbReference type="InterPro" id="IPR017900">
    <property type="entry name" value="4Fe4S_Fe_S_CS"/>
</dbReference>
<reference evidence="6 7" key="1">
    <citation type="submission" date="2022-06" db="EMBL/GenBank/DDBJ databases">
        <title>Isolation of gut microbiota from human fecal samples.</title>
        <authorList>
            <person name="Pamer E.G."/>
            <person name="Barat B."/>
            <person name="Waligurski E."/>
            <person name="Medina S."/>
            <person name="Paddock L."/>
            <person name="Mostad J."/>
        </authorList>
    </citation>
    <scope>NUCLEOTIDE SEQUENCE [LARGE SCALE GENOMIC DNA]</scope>
    <source>
        <strain evidence="6 7">SL.3.17</strain>
    </source>
</reference>